<dbReference type="GO" id="GO:0016787">
    <property type="term" value="F:hydrolase activity"/>
    <property type="evidence" value="ECO:0007669"/>
    <property type="project" value="UniProtKB-KW"/>
</dbReference>
<dbReference type="eggNOG" id="KOG0344">
    <property type="taxonomic scope" value="Eukaryota"/>
</dbReference>
<dbReference type="PROSITE" id="PS51192">
    <property type="entry name" value="HELICASE_ATP_BIND_1"/>
    <property type="match status" value="1"/>
</dbReference>
<dbReference type="CDD" id="cd18787">
    <property type="entry name" value="SF2_C_DEAD"/>
    <property type="match status" value="1"/>
</dbReference>
<evidence type="ECO:0000256" key="8">
    <source>
        <dbReference type="ARBA" id="ARBA00047984"/>
    </source>
</evidence>
<evidence type="ECO:0000313" key="11">
    <source>
        <dbReference type="EMBL" id="EKX72606.1"/>
    </source>
</evidence>
<evidence type="ECO:0000256" key="4">
    <source>
        <dbReference type="ARBA" id="ARBA00022806"/>
    </source>
</evidence>
<dbReference type="AlphaFoldDB" id="L1LB99"/>
<dbReference type="VEuPathDB" id="PiroplasmaDB:BEWA_050740"/>
<dbReference type="InterPro" id="IPR050079">
    <property type="entry name" value="DEAD_box_RNA_helicase"/>
</dbReference>
<dbReference type="InterPro" id="IPR014001">
    <property type="entry name" value="Helicase_ATP-bd"/>
</dbReference>
<keyword evidence="12" id="KW-1185">Reference proteome</keyword>
<dbReference type="InterPro" id="IPR011545">
    <property type="entry name" value="DEAD/DEAH_box_helicase_dom"/>
</dbReference>
<organism evidence="11 12">
    <name type="scientific">Theileria equi strain WA</name>
    <dbReference type="NCBI Taxonomy" id="1537102"/>
    <lineage>
        <taxon>Eukaryota</taxon>
        <taxon>Sar</taxon>
        <taxon>Alveolata</taxon>
        <taxon>Apicomplexa</taxon>
        <taxon>Aconoidasida</taxon>
        <taxon>Piroplasmida</taxon>
        <taxon>Theileriidae</taxon>
        <taxon>Theileria</taxon>
    </lineage>
</organism>
<dbReference type="PROSITE" id="PS51194">
    <property type="entry name" value="HELICASE_CTER"/>
    <property type="match status" value="1"/>
</dbReference>
<dbReference type="PANTHER" id="PTHR47959:SF15">
    <property type="entry name" value="RNA HELICASE"/>
    <property type="match status" value="1"/>
</dbReference>
<evidence type="ECO:0000256" key="6">
    <source>
        <dbReference type="ARBA" id="ARBA00022884"/>
    </source>
</evidence>
<dbReference type="KEGG" id="beq:BEWA_050740"/>
<dbReference type="CDD" id="cd00268">
    <property type="entry name" value="DEADc"/>
    <property type="match status" value="1"/>
</dbReference>
<dbReference type="RefSeq" id="XP_004832058.1">
    <property type="nucleotide sequence ID" value="XM_004832001.1"/>
</dbReference>
<dbReference type="PANTHER" id="PTHR47959">
    <property type="entry name" value="ATP-DEPENDENT RNA HELICASE RHLE-RELATED"/>
    <property type="match status" value="1"/>
</dbReference>
<reference evidence="11 12" key="1">
    <citation type="journal article" date="2012" name="BMC Genomics">
        <title>Comparative genomic analysis and phylogenetic position of Theileria equi.</title>
        <authorList>
            <person name="Kappmeyer L.S."/>
            <person name="Thiagarajan M."/>
            <person name="Herndon D.R."/>
            <person name="Ramsay J.D."/>
            <person name="Caler E."/>
            <person name="Djikeng A."/>
            <person name="Gillespie J.J."/>
            <person name="Lau A.O."/>
            <person name="Roalson E.H."/>
            <person name="Silva J.C."/>
            <person name="Silva M.G."/>
            <person name="Suarez C.E."/>
            <person name="Ueti M.W."/>
            <person name="Nene V.M."/>
            <person name="Mealey R.H."/>
            <person name="Knowles D.P."/>
            <person name="Brayton K.A."/>
        </authorList>
    </citation>
    <scope>NUCLEOTIDE SEQUENCE [LARGE SCALE GENOMIC DNA]</scope>
    <source>
        <strain evidence="11 12">WA</strain>
    </source>
</reference>
<evidence type="ECO:0000256" key="7">
    <source>
        <dbReference type="ARBA" id="ARBA00024355"/>
    </source>
</evidence>
<dbReference type="SMART" id="SM00490">
    <property type="entry name" value="HELICc"/>
    <property type="match status" value="1"/>
</dbReference>
<dbReference type="InterPro" id="IPR001650">
    <property type="entry name" value="Helicase_C-like"/>
</dbReference>
<dbReference type="InterPro" id="IPR027417">
    <property type="entry name" value="P-loop_NTPase"/>
</dbReference>
<sequence>MSNEIFSKLCRGTNFRGGPSSKLVLYKSQKTGDSQPEAEPDVTFDDRSRVSTLDGELFTDYEEIERFEDICQDSVDKDALKEILEALRSRLKIKLCTPIQKHVLPIALKGEDVVAVAPTGSGKTLSYLIPILLNVKVRPCSPLTHSLQNDNSIKALVITPTVELVQQVKRECIFLTGEDGIKVSALEKSQESFDAPLAISTPKTLLTLLEKFEDMLKECKYLVLDEVDKLLEDGYVDHIDKILEALRTKNVDAHVQKMIFSSTLQQSVLSLVSTFMPNAIHVTIGSENCACTNVSQELVCVTNDKGKLMTLRQLILEGKLIPPVLVFLQTIERVNELYNELKGENVRVQKFTSELTVSKRAQIIEKFRTGEIWILLCTDILARGVDFKGIDSVVNFDLPLTPQVYINRVGRAGRGLKKGRSITFFTLRDLKIMKHIVQIMKISGAQVPDYLQDIQENGKVTEKRPPNRGNISKR</sequence>
<dbReference type="OrthoDB" id="360161at2759"/>
<feature type="domain" description="Helicase ATP-binding" evidence="9">
    <location>
        <begin position="104"/>
        <end position="282"/>
    </location>
</feature>
<dbReference type="Gene3D" id="3.40.50.300">
    <property type="entry name" value="P-loop containing nucleotide triphosphate hydrolases"/>
    <property type="match status" value="2"/>
</dbReference>
<dbReference type="GO" id="GO:0005524">
    <property type="term" value="F:ATP binding"/>
    <property type="evidence" value="ECO:0007669"/>
    <property type="project" value="UniProtKB-KW"/>
</dbReference>
<evidence type="ECO:0000256" key="2">
    <source>
        <dbReference type="ARBA" id="ARBA00022741"/>
    </source>
</evidence>
<evidence type="ECO:0000313" key="12">
    <source>
        <dbReference type="Proteomes" id="UP000031512"/>
    </source>
</evidence>
<dbReference type="Pfam" id="PF00270">
    <property type="entry name" value="DEAD"/>
    <property type="match status" value="1"/>
</dbReference>
<feature type="domain" description="Helicase C-terminal" evidence="10">
    <location>
        <begin position="310"/>
        <end position="455"/>
    </location>
</feature>
<dbReference type="SUPFAM" id="SSF52540">
    <property type="entry name" value="P-loop containing nucleoside triphosphate hydrolases"/>
    <property type="match status" value="1"/>
</dbReference>
<dbReference type="STRING" id="1537102.L1LB99"/>
<dbReference type="SMART" id="SM00487">
    <property type="entry name" value="DEXDc"/>
    <property type="match status" value="1"/>
</dbReference>
<keyword evidence="6" id="KW-0694">RNA-binding</keyword>
<dbReference type="GeneID" id="15804091"/>
<dbReference type="GO" id="GO:0003724">
    <property type="term" value="F:RNA helicase activity"/>
    <property type="evidence" value="ECO:0007669"/>
    <property type="project" value="UniProtKB-EC"/>
</dbReference>
<accession>L1LB99</accession>
<gene>
    <name evidence="11" type="ORF">BEWA_050740</name>
</gene>
<comment type="similarity">
    <text evidence="7">Belongs to the DEAD box helicase family. DDX52/ROK1 subfamily.</text>
</comment>
<evidence type="ECO:0000256" key="3">
    <source>
        <dbReference type="ARBA" id="ARBA00022801"/>
    </source>
</evidence>
<dbReference type="InterPro" id="IPR044742">
    <property type="entry name" value="DEAD/DEAH_RhlB"/>
</dbReference>
<keyword evidence="3" id="KW-0378">Hydrolase</keyword>
<evidence type="ECO:0000256" key="1">
    <source>
        <dbReference type="ARBA" id="ARBA00012552"/>
    </source>
</evidence>
<comment type="catalytic activity">
    <reaction evidence="8">
        <text>ATP + H2O = ADP + phosphate + H(+)</text>
        <dbReference type="Rhea" id="RHEA:13065"/>
        <dbReference type="ChEBI" id="CHEBI:15377"/>
        <dbReference type="ChEBI" id="CHEBI:15378"/>
        <dbReference type="ChEBI" id="CHEBI:30616"/>
        <dbReference type="ChEBI" id="CHEBI:43474"/>
        <dbReference type="ChEBI" id="CHEBI:456216"/>
        <dbReference type="EC" id="3.6.4.13"/>
    </reaction>
</comment>
<dbReference type="Proteomes" id="UP000031512">
    <property type="component" value="Unassembled WGS sequence"/>
</dbReference>
<evidence type="ECO:0000259" key="10">
    <source>
        <dbReference type="PROSITE" id="PS51194"/>
    </source>
</evidence>
<dbReference type="Pfam" id="PF00271">
    <property type="entry name" value="Helicase_C"/>
    <property type="match status" value="1"/>
</dbReference>
<proteinExistence type="inferred from homology"/>
<name>L1LB99_THEEQ</name>
<dbReference type="EC" id="3.6.4.13" evidence="1"/>
<dbReference type="GO" id="GO:0005829">
    <property type="term" value="C:cytosol"/>
    <property type="evidence" value="ECO:0007669"/>
    <property type="project" value="TreeGrafter"/>
</dbReference>
<protein>
    <recommendedName>
        <fullName evidence="1">RNA helicase</fullName>
        <ecNumber evidence="1">3.6.4.13</ecNumber>
    </recommendedName>
</protein>
<evidence type="ECO:0000259" key="9">
    <source>
        <dbReference type="PROSITE" id="PS51192"/>
    </source>
</evidence>
<keyword evidence="5" id="KW-0067">ATP-binding</keyword>
<dbReference type="EMBL" id="ACOU01000007">
    <property type="protein sequence ID" value="EKX72606.1"/>
    <property type="molecule type" value="Genomic_DNA"/>
</dbReference>
<dbReference type="GO" id="GO:0003723">
    <property type="term" value="F:RNA binding"/>
    <property type="evidence" value="ECO:0007669"/>
    <property type="project" value="UniProtKB-KW"/>
</dbReference>
<keyword evidence="4 11" id="KW-0347">Helicase</keyword>
<comment type="caution">
    <text evidence="11">The sequence shown here is derived from an EMBL/GenBank/DDBJ whole genome shotgun (WGS) entry which is preliminary data.</text>
</comment>
<keyword evidence="2" id="KW-0547">Nucleotide-binding</keyword>
<evidence type="ECO:0000256" key="5">
    <source>
        <dbReference type="ARBA" id="ARBA00022840"/>
    </source>
</evidence>